<dbReference type="Proteomes" id="UP000564033">
    <property type="component" value="Unassembled WGS sequence"/>
</dbReference>
<evidence type="ECO:0000313" key="2">
    <source>
        <dbReference type="EMBL" id="NLZ24730.1"/>
    </source>
</evidence>
<organism evidence="2 3">
    <name type="scientific">Candidatus Dojkabacteria bacterium</name>
    <dbReference type="NCBI Taxonomy" id="2099670"/>
    <lineage>
        <taxon>Bacteria</taxon>
        <taxon>Candidatus Dojkabacteria</taxon>
    </lineage>
</organism>
<protein>
    <submittedName>
        <fullName evidence="2">Uncharacterized protein</fullName>
    </submittedName>
</protein>
<dbReference type="AlphaFoldDB" id="A0A847VDZ5"/>
<dbReference type="EMBL" id="JAAZIL010000082">
    <property type="protein sequence ID" value="NLZ24730.1"/>
    <property type="molecule type" value="Genomic_DNA"/>
</dbReference>
<reference evidence="2 3" key="1">
    <citation type="journal article" date="2020" name="Biotechnol. Biofuels">
        <title>New insights from the biogas microbiome by comprehensive genome-resolved metagenomics of nearly 1600 species originating from multiple anaerobic digesters.</title>
        <authorList>
            <person name="Campanaro S."/>
            <person name="Treu L."/>
            <person name="Rodriguez-R L.M."/>
            <person name="Kovalovszki A."/>
            <person name="Ziels R.M."/>
            <person name="Maus I."/>
            <person name="Zhu X."/>
            <person name="Kougias P.G."/>
            <person name="Basile A."/>
            <person name="Luo G."/>
            <person name="Schluter A."/>
            <person name="Konstantinidis K.T."/>
            <person name="Angelidaki I."/>
        </authorList>
    </citation>
    <scope>NUCLEOTIDE SEQUENCE [LARGE SCALE GENOMIC DNA]</scope>
    <source>
        <strain evidence="2">AS19jrsBPTG_9</strain>
    </source>
</reference>
<gene>
    <name evidence="2" type="ORF">GX888_03245</name>
</gene>
<comment type="caution">
    <text evidence="2">The sequence shown here is derived from an EMBL/GenBank/DDBJ whole genome shotgun (WGS) entry which is preliminary data.</text>
</comment>
<name>A0A847VDZ5_9BACT</name>
<feature type="coiled-coil region" evidence="1">
    <location>
        <begin position="89"/>
        <end position="116"/>
    </location>
</feature>
<accession>A0A847VDZ5</accession>
<evidence type="ECO:0000313" key="3">
    <source>
        <dbReference type="Proteomes" id="UP000564033"/>
    </source>
</evidence>
<sequence length="143" mass="16655">MSRNMYQEIMSKVKELVGDDEAIAKKLYPIITELVFETLFTKLAKITTVEELETYSRRMEESKSPQHLQTIINEIVTTVYGENAVQEFKNEYFNQIDKLKENMDEARNLIEKSKQGDPEALQKINQAKNTKIYQRIADLQSST</sequence>
<keyword evidence="1" id="KW-0175">Coiled coil</keyword>
<proteinExistence type="predicted"/>
<evidence type="ECO:0000256" key="1">
    <source>
        <dbReference type="SAM" id="Coils"/>
    </source>
</evidence>